<dbReference type="OrthoDB" id="7631176at2"/>
<proteinExistence type="predicted"/>
<protein>
    <submittedName>
        <fullName evidence="2">Uncharacterized protein</fullName>
    </submittedName>
</protein>
<dbReference type="EMBL" id="RBII01000001">
    <property type="protein sequence ID" value="RKQ71306.1"/>
    <property type="molecule type" value="Genomic_DNA"/>
</dbReference>
<keyword evidence="1" id="KW-1133">Transmembrane helix</keyword>
<sequence>MTHPCLKSTLEKRSFLTVFILIVMGAFYIPVHSQNQNTDIRPHAQRVVGDALRAEFSGVKHVGEYNFTREGQSQNTYTEMHYDTGRVLYKEGGVENTGAWFILDDTLCFVYKNDRMSNGCFRVYKVKNCFYHYSDQIPETKNELDQEYWTARSVKDGQTPQCDAPMS</sequence>
<feature type="transmembrane region" description="Helical" evidence="1">
    <location>
        <begin position="14"/>
        <end position="31"/>
    </location>
</feature>
<name>A0A420WK41_9PROT</name>
<keyword evidence="1" id="KW-0812">Transmembrane</keyword>
<reference evidence="2 3" key="1">
    <citation type="submission" date="2018-10" db="EMBL/GenBank/DDBJ databases">
        <title>Genomic Encyclopedia of Type Strains, Phase IV (KMG-IV): sequencing the most valuable type-strain genomes for metagenomic binning, comparative biology and taxonomic classification.</title>
        <authorList>
            <person name="Goeker M."/>
        </authorList>
    </citation>
    <scope>NUCLEOTIDE SEQUENCE [LARGE SCALE GENOMIC DNA]</scope>
    <source>
        <strain evidence="2 3">DSM 22008</strain>
    </source>
</reference>
<dbReference type="InParanoid" id="A0A420WK41"/>
<dbReference type="Proteomes" id="UP000282211">
    <property type="component" value="Unassembled WGS sequence"/>
</dbReference>
<dbReference type="AlphaFoldDB" id="A0A420WK41"/>
<keyword evidence="1" id="KW-0472">Membrane</keyword>
<evidence type="ECO:0000256" key="1">
    <source>
        <dbReference type="SAM" id="Phobius"/>
    </source>
</evidence>
<evidence type="ECO:0000313" key="2">
    <source>
        <dbReference type="EMBL" id="RKQ71306.1"/>
    </source>
</evidence>
<gene>
    <name evidence="2" type="ORF">DES40_0619</name>
</gene>
<dbReference type="RefSeq" id="WP_121099091.1">
    <property type="nucleotide sequence ID" value="NZ_RBII01000001.1"/>
</dbReference>
<evidence type="ECO:0000313" key="3">
    <source>
        <dbReference type="Proteomes" id="UP000282211"/>
    </source>
</evidence>
<comment type="caution">
    <text evidence="2">The sequence shown here is derived from an EMBL/GenBank/DDBJ whole genome shotgun (WGS) entry which is preliminary data.</text>
</comment>
<accession>A0A420WK41</accession>
<organism evidence="2 3">
    <name type="scientific">Litorimonas taeanensis</name>
    <dbReference type="NCBI Taxonomy" id="568099"/>
    <lineage>
        <taxon>Bacteria</taxon>
        <taxon>Pseudomonadati</taxon>
        <taxon>Pseudomonadota</taxon>
        <taxon>Alphaproteobacteria</taxon>
        <taxon>Maricaulales</taxon>
        <taxon>Robiginitomaculaceae</taxon>
    </lineage>
</organism>
<keyword evidence="3" id="KW-1185">Reference proteome</keyword>